<comment type="caution">
    <text evidence="2">The sequence shown here is derived from an EMBL/GenBank/DDBJ whole genome shotgun (WGS) entry which is preliminary data.</text>
</comment>
<dbReference type="PANTHER" id="PTHR43236:SF1">
    <property type="entry name" value="BLL7220 PROTEIN"/>
    <property type="match status" value="1"/>
</dbReference>
<protein>
    <submittedName>
        <fullName evidence="2">ImmA/IrrE family metallo-endopeptidase</fullName>
    </submittedName>
</protein>
<evidence type="ECO:0000259" key="1">
    <source>
        <dbReference type="Pfam" id="PF06114"/>
    </source>
</evidence>
<dbReference type="PANTHER" id="PTHR43236">
    <property type="entry name" value="ANTITOXIN HIGA1"/>
    <property type="match status" value="1"/>
</dbReference>
<dbReference type="InterPro" id="IPR052345">
    <property type="entry name" value="Rad_response_metalloprotease"/>
</dbReference>
<reference evidence="2" key="2">
    <citation type="submission" date="2021-09" db="EMBL/GenBank/DDBJ databases">
        <authorList>
            <person name="Gilroy R."/>
        </authorList>
    </citation>
    <scope>NUCLEOTIDE SEQUENCE</scope>
    <source>
        <strain evidence="2">CHK189-29639</strain>
    </source>
</reference>
<sequence length="144" mass="16536">MSLFIDNEFNKVKHRYDLHSPKQLVSDAGIQLLDLELDDATGGFTVTNNRCSTIVINSNWDENYLDFVILHEYAHIRLHDGSSTPFYRHTGTDINIPKMEREANVLAMKLLLAMQDKDEISNLTKYQIPSYLGISEELSEFITL</sequence>
<proteinExistence type="predicted"/>
<reference evidence="2" key="1">
    <citation type="journal article" date="2021" name="PeerJ">
        <title>Extensive microbial diversity within the chicken gut microbiome revealed by metagenomics and culture.</title>
        <authorList>
            <person name="Gilroy R."/>
            <person name="Ravi A."/>
            <person name="Getino M."/>
            <person name="Pursley I."/>
            <person name="Horton D.L."/>
            <person name="Alikhan N.F."/>
            <person name="Baker D."/>
            <person name="Gharbi K."/>
            <person name="Hall N."/>
            <person name="Watson M."/>
            <person name="Adriaenssens E.M."/>
            <person name="Foster-Nyarko E."/>
            <person name="Jarju S."/>
            <person name="Secka A."/>
            <person name="Antonio M."/>
            <person name="Oren A."/>
            <person name="Chaudhuri R.R."/>
            <person name="La Ragione R."/>
            <person name="Hildebrand F."/>
            <person name="Pallen M.J."/>
        </authorList>
    </citation>
    <scope>NUCLEOTIDE SEQUENCE</scope>
    <source>
        <strain evidence="2">CHK189-29639</strain>
    </source>
</reference>
<evidence type="ECO:0000313" key="2">
    <source>
        <dbReference type="EMBL" id="HJG15172.1"/>
    </source>
</evidence>
<evidence type="ECO:0000313" key="3">
    <source>
        <dbReference type="Proteomes" id="UP000759256"/>
    </source>
</evidence>
<gene>
    <name evidence="2" type="ORF">K8V06_03400</name>
</gene>
<name>A0A921LJ99_9LACO</name>
<dbReference type="Proteomes" id="UP000759256">
    <property type="component" value="Unassembled WGS sequence"/>
</dbReference>
<dbReference type="EMBL" id="DYVK01000031">
    <property type="protein sequence ID" value="HJG15172.1"/>
    <property type="molecule type" value="Genomic_DNA"/>
</dbReference>
<accession>A0A921LJ99</accession>
<organism evidence="2 3">
    <name type="scientific">Ligilactobacillus salivarius</name>
    <dbReference type="NCBI Taxonomy" id="1624"/>
    <lineage>
        <taxon>Bacteria</taxon>
        <taxon>Bacillati</taxon>
        <taxon>Bacillota</taxon>
        <taxon>Bacilli</taxon>
        <taxon>Lactobacillales</taxon>
        <taxon>Lactobacillaceae</taxon>
        <taxon>Ligilactobacillus</taxon>
    </lineage>
</organism>
<dbReference type="AlphaFoldDB" id="A0A921LJ99"/>
<feature type="domain" description="IrrE N-terminal-like" evidence="1">
    <location>
        <begin position="27"/>
        <end position="137"/>
    </location>
</feature>
<dbReference type="InterPro" id="IPR010359">
    <property type="entry name" value="IrrE_HExxH"/>
</dbReference>
<dbReference type="Gene3D" id="1.10.10.2910">
    <property type="match status" value="1"/>
</dbReference>
<dbReference type="Pfam" id="PF06114">
    <property type="entry name" value="Peptidase_M78"/>
    <property type="match status" value="1"/>
</dbReference>